<reference evidence="1" key="1">
    <citation type="submission" date="2021-08" db="EMBL/GenBank/DDBJ databases">
        <title>WGS assembly of Ceratopteris richardii.</title>
        <authorList>
            <person name="Marchant D.B."/>
            <person name="Chen G."/>
            <person name="Jenkins J."/>
            <person name="Shu S."/>
            <person name="Leebens-Mack J."/>
            <person name="Grimwood J."/>
            <person name="Schmutz J."/>
            <person name="Soltis P."/>
            <person name="Soltis D."/>
            <person name="Chen Z.-H."/>
        </authorList>
    </citation>
    <scope>NUCLEOTIDE SEQUENCE</scope>
    <source>
        <strain evidence="1">Whitten #5841</strain>
        <tissue evidence="1">Leaf</tissue>
    </source>
</reference>
<dbReference type="PANTHER" id="PTHR47744">
    <property type="entry name" value="OS05G0526300 PROTEIN"/>
    <property type="match status" value="1"/>
</dbReference>
<evidence type="ECO:0000313" key="1">
    <source>
        <dbReference type="EMBL" id="KAH7426190.1"/>
    </source>
</evidence>
<dbReference type="SUPFAM" id="SSF81383">
    <property type="entry name" value="F-box domain"/>
    <property type="match status" value="1"/>
</dbReference>
<evidence type="ECO:0000313" key="2">
    <source>
        <dbReference type="Proteomes" id="UP000825935"/>
    </source>
</evidence>
<dbReference type="PANTHER" id="PTHR47744:SF1">
    <property type="entry name" value="OS05G0526300 PROTEIN"/>
    <property type="match status" value="1"/>
</dbReference>
<protein>
    <submittedName>
        <fullName evidence="1">Uncharacterized protein</fullName>
    </submittedName>
</protein>
<comment type="caution">
    <text evidence="1">The sequence shown here is derived from an EMBL/GenBank/DDBJ whole genome shotgun (WGS) entry which is preliminary data.</text>
</comment>
<name>A0A8T2TV87_CERRI</name>
<proteinExistence type="predicted"/>
<dbReference type="Proteomes" id="UP000825935">
    <property type="component" value="Chromosome 11"/>
</dbReference>
<dbReference type="EMBL" id="CM035416">
    <property type="protein sequence ID" value="KAH7426190.1"/>
    <property type="molecule type" value="Genomic_DNA"/>
</dbReference>
<keyword evidence="2" id="KW-1185">Reference proteome</keyword>
<dbReference type="InterPro" id="IPR036047">
    <property type="entry name" value="F-box-like_dom_sf"/>
</dbReference>
<sequence>MQKRYELLELRPALSSRFMMCFLQSTDFYSCRQIFICHKKTQVVAKFKHAAVAHRRCNGILQHESECGEGDMDFAKDNLLVIFSYLDAQSCVCRSCNAAPLDELLWKNLCDVNLTSIYRYKINLIHKGQDSQARANKSIDWRAHFKNTLKSYPTWFYASNRASCLICKRPVWFKSRAKATPSCPICTGGSLVLKPLLIAQVSKFLLEDSTSKSCSSSSESEDEELDVKSIWATSKMYFDV</sequence>
<gene>
    <name evidence="1" type="ORF">KP509_11G088900</name>
</gene>
<organism evidence="1 2">
    <name type="scientific">Ceratopteris richardii</name>
    <name type="common">Triangle waterfern</name>
    <dbReference type="NCBI Taxonomy" id="49495"/>
    <lineage>
        <taxon>Eukaryota</taxon>
        <taxon>Viridiplantae</taxon>
        <taxon>Streptophyta</taxon>
        <taxon>Embryophyta</taxon>
        <taxon>Tracheophyta</taxon>
        <taxon>Polypodiopsida</taxon>
        <taxon>Polypodiidae</taxon>
        <taxon>Polypodiales</taxon>
        <taxon>Pteridineae</taxon>
        <taxon>Pteridaceae</taxon>
        <taxon>Parkerioideae</taxon>
        <taxon>Ceratopteris</taxon>
    </lineage>
</organism>
<dbReference type="AlphaFoldDB" id="A0A8T2TV87"/>
<dbReference type="OrthoDB" id="10257471at2759"/>
<accession>A0A8T2TV87</accession>